<evidence type="ECO:0000256" key="1">
    <source>
        <dbReference type="SAM" id="Phobius"/>
    </source>
</evidence>
<keyword evidence="1" id="KW-0812">Transmembrane</keyword>
<organism evidence="2 3">
    <name type="scientific">Gimesia maris</name>
    <dbReference type="NCBI Taxonomy" id="122"/>
    <lineage>
        <taxon>Bacteria</taxon>
        <taxon>Pseudomonadati</taxon>
        <taxon>Planctomycetota</taxon>
        <taxon>Planctomycetia</taxon>
        <taxon>Planctomycetales</taxon>
        <taxon>Planctomycetaceae</taxon>
        <taxon>Gimesia</taxon>
    </lineage>
</organism>
<comment type="caution">
    <text evidence="2">The sequence shown here is derived from an EMBL/GenBank/DDBJ whole genome shotgun (WGS) entry which is preliminary data.</text>
</comment>
<keyword evidence="1" id="KW-1133">Transmembrane helix</keyword>
<reference evidence="2 3" key="1">
    <citation type="journal article" date="2018" name="Nat. Biotechnol.">
        <title>A standardized bacterial taxonomy based on genome phylogeny substantially revises the tree of life.</title>
        <authorList>
            <person name="Parks D.H."/>
            <person name="Chuvochina M."/>
            <person name="Waite D.W."/>
            <person name="Rinke C."/>
            <person name="Skarshewski A."/>
            <person name="Chaumeil P.A."/>
            <person name="Hugenholtz P."/>
        </authorList>
    </citation>
    <scope>NUCLEOTIDE SEQUENCE [LARGE SCALE GENOMIC DNA]</scope>
    <source>
        <strain evidence="2">UBA9375</strain>
    </source>
</reference>
<gene>
    <name evidence="2" type="ORF">DIT97_25210</name>
</gene>
<dbReference type="Proteomes" id="UP000263642">
    <property type="component" value="Unassembled WGS sequence"/>
</dbReference>
<proteinExistence type="predicted"/>
<accession>A0A3D3RBH6</accession>
<evidence type="ECO:0000313" key="2">
    <source>
        <dbReference type="EMBL" id="HCO26159.1"/>
    </source>
</evidence>
<feature type="transmembrane region" description="Helical" evidence="1">
    <location>
        <begin position="12"/>
        <end position="38"/>
    </location>
</feature>
<feature type="transmembrane region" description="Helical" evidence="1">
    <location>
        <begin position="44"/>
        <end position="71"/>
    </location>
</feature>
<dbReference type="AlphaFoldDB" id="A0A3D3RBH6"/>
<feature type="transmembrane region" description="Helical" evidence="1">
    <location>
        <begin position="83"/>
        <end position="104"/>
    </location>
</feature>
<sequence length="110" mass="12151">MIVPDKTILTIILSIFSTINGIVFGGFIGFYGLLYFMFYTQIEGFWPFFIFTVPIGMILLGAVGFALGFSLAKSLSESTLLKLIYANLVIIVSVALFILVFRTVSLSSLF</sequence>
<evidence type="ECO:0000313" key="3">
    <source>
        <dbReference type="Proteomes" id="UP000263642"/>
    </source>
</evidence>
<protein>
    <submittedName>
        <fullName evidence="2">Uncharacterized protein</fullName>
    </submittedName>
</protein>
<dbReference type="EMBL" id="DQAY01000151">
    <property type="protein sequence ID" value="HCO26159.1"/>
    <property type="molecule type" value="Genomic_DNA"/>
</dbReference>
<keyword evidence="1" id="KW-0472">Membrane</keyword>
<name>A0A3D3RBH6_9PLAN</name>